<keyword evidence="1" id="KW-0472">Membrane</keyword>
<dbReference type="Proteomes" id="UP001060164">
    <property type="component" value="Chromosome"/>
</dbReference>
<sequence>MNIRTQILVVAAAVGALVVLVNMIRNNKLELKYAMSWFVLGIGVLLFGCFPSLTSWLAGVLGIGTPVNMLFFAGFCFALVVIFSLTMAVSRLSNKVKKLAQELALLQKEREEQGTCDEDEETQE</sequence>
<dbReference type="Pfam" id="PF10066">
    <property type="entry name" value="DUF2304"/>
    <property type="match status" value="1"/>
</dbReference>
<name>A0ABY5VDQ1_9FIRM</name>
<feature type="transmembrane region" description="Helical" evidence="1">
    <location>
        <begin position="37"/>
        <end position="63"/>
    </location>
</feature>
<keyword evidence="3" id="KW-1185">Reference proteome</keyword>
<feature type="transmembrane region" description="Helical" evidence="1">
    <location>
        <begin position="6"/>
        <end position="25"/>
    </location>
</feature>
<protein>
    <submittedName>
        <fullName evidence="2">DUF2304 domain-containing protein</fullName>
    </submittedName>
</protein>
<evidence type="ECO:0000313" key="3">
    <source>
        <dbReference type="Proteomes" id="UP001060164"/>
    </source>
</evidence>
<evidence type="ECO:0000256" key="1">
    <source>
        <dbReference type="SAM" id="Phobius"/>
    </source>
</evidence>
<dbReference type="EMBL" id="CP102290">
    <property type="protein sequence ID" value="UWP58422.1"/>
    <property type="molecule type" value="Genomic_DNA"/>
</dbReference>
<dbReference type="RefSeq" id="WP_028528208.1">
    <property type="nucleotide sequence ID" value="NZ_CABLBR010000008.1"/>
</dbReference>
<feature type="transmembrane region" description="Helical" evidence="1">
    <location>
        <begin position="69"/>
        <end position="89"/>
    </location>
</feature>
<organism evidence="2 3">
    <name type="scientific">Ruminococcus gauvreauii</name>
    <dbReference type="NCBI Taxonomy" id="438033"/>
    <lineage>
        <taxon>Bacteria</taxon>
        <taxon>Bacillati</taxon>
        <taxon>Bacillota</taxon>
        <taxon>Clostridia</taxon>
        <taxon>Eubacteriales</taxon>
        <taxon>Oscillospiraceae</taxon>
        <taxon>Ruminococcus</taxon>
    </lineage>
</organism>
<accession>A0ABY5VDQ1</accession>
<keyword evidence="1" id="KW-0812">Transmembrane</keyword>
<dbReference type="InterPro" id="IPR019277">
    <property type="entry name" value="DUF2304"/>
</dbReference>
<gene>
    <name evidence="2" type="ORF">NQ502_13645</name>
</gene>
<evidence type="ECO:0000313" key="2">
    <source>
        <dbReference type="EMBL" id="UWP58422.1"/>
    </source>
</evidence>
<proteinExistence type="predicted"/>
<reference evidence="2" key="1">
    <citation type="journal article" date="2022" name="Cell">
        <title>Design, construction, and in vivo augmentation of a complex gut microbiome.</title>
        <authorList>
            <person name="Cheng A.G."/>
            <person name="Ho P.Y."/>
            <person name="Aranda-Diaz A."/>
            <person name="Jain S."/>
            <person name="Yu F.B."/>
            <person name="Meng X."/>
            <person name="Wang M."/>
            <person name="Iakiviak M."/>
            <person name="Nagashima K."/>
            <person name="Zhao A."/>
            <person name="Murugkar P."/>
            <person name="Patil A."/>
            <person name="Atabakhsh K."/>
            <person name="Weakley A."/>
            <person name="Yan J."/>
            <person name="Brumbaugh A.R."/>
            <person name="Higginbottom S."/>
            <person name="Dimas A."/>
            <person name="Shiver A.L."/>
            <person name="Deutschbauer A."/>
            <person name="Neff N."/>
            <person name="Sonnenburg J.L."/>
            <person name="Huang K.C."/>
            <person name="Fischbach M.A."/>
        </authorList>
    </citation>
    <scope>NUCLEOTIDE SEQUENCE</scope>
    <source>
        <strain evidence="2">DSM 19829</strain>
    </source>
</reference>
<keyword evidence="1" id="KW-1133">Transmembrane helix</keyword>